<dbReference type="InterPro" id="IPR051694">
    <property type="entry name" value="Immunoregulatory_rcpt-like"/>
</dbReference>
<gene>
    <name evidence="8" type="ORF">HK097_008315</name>
</gene>
<dbReference type="GO" id="GO:0071944">
    <property type="term" value="C:cell periphery"/>
    <property type="evidence" value="ECO:0007669"/>
    <property type="project" value="UniProtKB-ARBA"/>
</dbReference>
<feature type="transmembrane region" description="Helical" evidence="6">
    <location>
        <begin position="169"/>
        <end position="188"/>
    </location>
</feature>
<feature type="compositionally biased region" description="Low complexity" evidence="5">
    <location>
        <begin position="39"/>
        <end position="103"/>
    </location>
</feature>
<feature type="region of interest" description="Disordered" evidence="5">
    <location>
        <begin position="135"/>
        <end position="159"/>
    </location>
</feature>
<evidence type="ECO:0000256" key="4">
    <source>
        <dbReference type="ARBA" id="ARBA00023136"/>
    </source>
</evidence>
<keyword evidence="4 6" id="KW-0472">Membrane</keyword>
<proteinExistence type="predicted"/>
<evidence type="ECO:0008006" key="10">
    <source>
        <dbReference type="Google" id="ProtNLM"/>
    </source>
</evidence>
<keyword evidence="9" id="KW-1185">Reference proteome</keyword>
<evidence type="ECO:0000313" key="8">
    <source>
        <dbReference type="EMBL" id="KAJ3050689.1"/>
    </source>
</evidence>
<feature type="region of interest" description="Disordered" evidence="5">
    <location>
        <begin position="39"/>
        <end position="117"/>
    </location>
</feature>
<evidence type="ECO:0000256" key="1">
    <source>
        <dbReference type="ARBA" id="ARBA00004167"/>
    </source>
</evidence>
<feature type="compositionally biased region" description="Pro residues" evidence="5">
    <location>
        <begin position="104"/>
        <end position="117"/>
    </location>
</feature>
<name>A0AAD5X406_9FUNG</name>
<feature type="chain" id="PRO_5042117751" description="Transmembrane protein" evidence="7">
    <location>
        <begin position="22"/>
        <end position="374"/>
    </location>
</feature>
<dbReference type="PANTHER" id="PTHR15549">
    <property type="entry name" value="PAIRED IMMUNOGLOBULIN-LIKE TYPE 2 RECEPTOR"/>
    <property type="match status" value="1"/>
</dbReference>
<protein>
    <recommendedName>
        <fullName evidence="10">Transmembrane protein</fullName>
    </recommendedName>
</protein>
<evidence type="ECO:0000313" key="9">
    <source>
        <dbReference type="Proteomes" id="UP001212841"/>
    </source>
</evidence>
<evidence type="ECO:0000256" key="6">
    <source>
        <dbReference type="SAM" id="Phobius"/>
    </source>
</evidence>
<organism evidence="8 9">
    <name type="scientific">Rhizophlyctis rosea</name>
    <dbReference type="NCBI Taxonomy" id="64517"/>
    <lineage>
        <taxon>Eukaryota</taxon>
        <taxon>Fungi</taxon>
        <taxon>Fungi incertae sedis</taxon>
        <taxon>Chytridiomycota</taxon>
        <taxon>Chytridiomycota incertae sedis</taxon>
        <taxon>Chytridiomycetes</taxon>
        <taxon>Rhizophlyctidales</taxon>
        <taxon>Rhizophlyctidaceae</taxon>
        <taxon>Rhizophlyctis</taxon>
    </lineage>
</organism>
<dbReference type="Proteomes" id="UP001212841">
    <property type="component" value="Unassembled WGS sequence"/>
</dbReference>
<evidence type="ECO:0000256" key="5">
    <source>
        <dbReference type="SAM" id="MobiDB-lite"/>
    </source>
</evidence>
<accession>A0AAD5X406</accession>
<evidence type="ECO:0000256" key="7">
    <source>
        <dbReference type="SAM" id="SignalP"/>
    </source>
</evidence>
<sequence>MRPRVAYGVLLACLASGPVVSANGAEELKSAVHIFARQSASAGPVPSPSAVVSPTTRPSPTVDASPSPTTTTTERTTITTTTVPPPDVTTTNPPNPITTTAAPNPNPNNPTTTVPPPPPLTTIETTVSNGVTVTRTATIPRTSTTSTGTATPPAALEEQSSGISTGAKIGIGVAAAAVVVAALGLFIFRKLALRPSGRFRGRLSDKFNLGGAGGTSHDDDSTINVKADNRKSFLTSLNEGVVSQSSSPVPGSTSSFISSRPTSPAYPPPQQVTQGYLAPEQQQYVAHDPYAYYPPQNQYQTGSEAYYDPYYGNGGVPVTTGGSQAGVPLSAAGPVPGHTSPVPGQYAGYEGYGHAGHYQQGSEYGSEYGGHARR</sequence>
<feature type="compositionally biased region" description="Low complexity" evidence="5">
    <location>
        <begin position="135"/>
        <end position="155"/>
    </location>
</feature>
<comment type="caution">
    <text evidence="8">The sequence shown here is derived from an EMBL/GenBank/DDBJ whole genome shotgun (WGS) entry which is preliminary data.</text>
</comment>
<keyword evidence="2 6" id="KW-0812">Transmembrane</keyword>
<keyword evidence="3 6" id="KW-1133">Transmembrane helix</keyword>
<dbReference type="EMBL" id="JADGJD010000483">
    <property type="protein sequence ID" value="KAJ3050689.1"/>
    <property type="molecule type" value="Genomic_DNA"/>
</dbReference>
<reference evidence="8" key="1">
    <citation type="submission" date="2020-05" db="EMBL/GenBank/DDBJ databases">
        <title>Phylogenomic resolution of chytrid fungi.</title>
        <authorList>
            <person name="Stajich J.E."/>
            <person name="Amses K."/>
            <person name="Simmons R."/>
            <person name="Seto K."/>
            <person name="Myers J."/>
            <person name="Bonds A."/>
            <person name="Quandt C.A."/>
            <person name="Barry K."/>
            <person name="Liu P."/>
            <person name="Grigoriev I."/>
            <person name="Longcore J.E."/>
            <person name="James T.Y."/>
        </authorList>
    </citation>
    <scope>NUCLEOTIDE SEQUENCE</scope>
    <source>
        <strain evidence="8">JEL0318</strain>
    </source>
</reference>
<dbReference type="AlphaFoldDB" id="A0AAD5X406"/>
<evidence type="ECO:0000256" key="2">
    <source>
        <dbReference type="ARBA" id="ARBA00022692"/>
    </source>
</evidence>
<dbReference type="GO" id="GO:0016020">
    <property type="term" value="C:membrane"/>
    <property type="evidence" value="ECO:0007669"/>
    <property type="project" value="UniProtKB-SubCell"/>
</dbReference>
<feature type="region of interest" description="Disordered" evidence="5">
    <location>
        <begin position="329"/>
        <end position="374"/>
    </location>
</feature>
<evidence type="ECO:0000256" key="3">
    <source>
        <dbReference type="ARBA" id="ARBA00022989"/>
    </source>
</evidence>
<feature type="signal peptide" evidence="7">
    <location>
        <begin position="1"/>
        <end position="21"/>
    </location>
</feature>
<comment type="subcellular location">
    <subcellularLocation>
        <location evidence="1">Membrane</location>
        <topology evidence="1">Single-pass membrane protein</topology>
    </subcellularLocation>
</comment>
<keyword evidence="7" id="KW-0732">Signal</keyword>
<feature type="compositionally biased region" description="Low complexity" evidence="5">
    <location>
        <begin position="241"/>
        <end position="263"/>
    </location>
</feature>
<feature type="region of interest" description="Disordered" evidence="5">
    <location>
        <begin position="239"/>
        <end position="269"/>
    </location>
</feature>